<keyword evidence="12" id="KW-1185">Reference proteome</keyword>
<evidence type="ECO:0000256" key="9">
    <source>
        <dbReference type="SAM" id="Phobius"/>
    </source>
</evidence>
<feature type="transmembrane region" description="Helical" evidence="9">
    <location>
        <begin position="340"/>
        <end position="357"/>
    </location>
</feature>
<dbReference type="InterPro" id="IPR006153">
    <property type="entry name" value="Cation/H_exchanger_TM"/>
</dbReference>
<feature type="transmembrane region" description="Helical" evidence="9">
    <location>
        <begin position="185"/>
        <end position="208"/>
    </location>
</feature>
<keyword evidence="4" id="KW-1003">Cell membrane</keyword>
<keyword evidence="5 9" id="KW-0812">Transmembrane</keyword>
<dbReference type="Gene3D" id="1.20.1530.20">
    <property type="match status" value="1"/>
</dbReference>
<dbReference type="Pfam" id="PF00999">
    <property type="entry name" value="Na_H_Exchanger"/>
    <property type="match status" value="1"/>
</dbReference>
<feature type="transmembrane region" description="Helical" evidence="9">
    <location>
        <begin position="369"/>
        <end position="387"/>
    </location>
</feature>
<dbReference type="PANTHER" id="PTHR32507:SF0">
    <property type="entry name" value="NA(+)_H(+) ANTIPORTER 2-RELATED"/>
    <property type="match status" value="1"/>
</dbReference>
<feature type="transmembrane region" description="Helical" evidence="9">
    <location>
        <begin position="93"/>
        <end position="115"/>
    </location>
</feature>
<gene>
    <name evidence="11" type="ORF">GCM10011378_40310</name>
</gene>
<dbReference type="PANTHER" id="PTHR32507">
    <property type="entry name" value="NA(+)/H(+) ANTIPORTER 1"/>
    <property type="match status" value="1"/>
</dbReference>
<keyword evidence="2" id="KW-0813">Transport</keyword>
<evidence type="ECO:0000256" key="1">
    <source>
        <dbReference type="ARBA" id="ARBA00004651"/>
    </source>
</evidence>
<dbReference type="EMBL" id="BMGS01000015">
    <property type="protein sequence ID" value="GGG60273.1"/>
    <property type="molecule type" value="Genomic_DNA"/>
</dbReference>
<keyword evidence="7" id="KW-0406">Ion transport</keyword>
<evidence type="ECO:0000313" key="11">
    <source>
        <dbReference type="EMBL" id="GGG60273.1"/>
    </source>
</evidence>
<protein>
    <recommendedName>
        <fullName evidence="10">Cation/H+ exchanger transmembrane domain-containing protein</fullName>
    </recommendedName>
</protein>
<comment type="caution">
    <text evidence="11">The sequence shown here is derived from an EMBL/GenBank/DDBJ whole genome shotgun (WGS) entry which is preliminary data.</text>
</comment>
<feature type="transmembrane region" description="Helical" evidence="9">
    <location>
        <begin position="237"/>
        <end position="256"/>
    </location>
</feature>
<feature type="transmembrane region" description="Helical" evidence="9">
    <location>
        <begin position="6"/>
        <end position="24"/>
    </location>
</feature>
<accession>A0ABQ1X5C0</accession>
<feature type="transmembrane region" description="Helical" evidence="9">
    <location>
        <begin position="52"/>
        <end position="73"/>
    </location>
</feature>
<feature type="transmembrane region" description="Helical" evidence="9">
    <location>
        <begin position="285"/>
        <end position="304"/>
    </location>
</feature>
<name>A0ABQ1X5C0_9BACT</name>
<comment type="subcellular location">
    <subcellularLocation>
        <location evidence="1">Cell membrane</location>
        <topology evidence="1">Multi-pass membrane protein</topology>
    </subcellularLocation>
</comment>
<evidence type="ECO:0000259" key="10">
    <source>
        <dbReference type="Pfam" id="PF00999"/>
    </source>
</evidence>
<sequence>MGPYSILIFLSMAVIVSYLFDIAARATKIPSVLMLLLTGIALKQAAEYTGLALPLPAVTLQLLGIVGLIMIVLEESLHLKILPGKGSVIRRAFAAAAVMLVGQAVAIAGLLQWYLGPGVPFQTCLLNAVPLAVVSSAVAIPSVATLGGEKQEFIVYESTFSDILGIMFFNFVAQDNFAQGVSALTFARDLLAVLVVSVLATAILAFLLDRIRHHVKFILILAFLVLIYSLAKKLHLSSLLVVLVFGVIVRNAELFLRGPLRRWFDPGRLQEELHQLQSITGEGAFLIRTFFFLLFGFSISLAGILNGPLLLQGVGIVAVLTLLRYLYLRYVARTSLVPEVFIAPKGLITVLLFYSIPPRHLIGEVSENILFVVILLTGVLMLIGLQLPGKKEEPRALAEY</sequence>
<evidence type="ECO:0000256" key="4">
    <source>
        <dbReference type="ARBA" id="ARBA00022475"/>
    </source>
</evidence>
<evidence type="ECO:0000256" key="3">
    <source>
        <dbReference type="ARBA" id="ARBA00022449"/>
    </source>
</evidence>
<keyword evidence="6 9" id="KW-1133">Transmembrane helix</keyword>
<feature type="transmembrane region" description="Helical" evidence="9">
    <location>
        <begin position="215"/>
        <end position="231"/>
    </location>
</feature>
<evidence type="ECO:0000256" key="7">
    <source>
        <dbReference type="ARBA" id="ARBA00023065"/>
    </source>
</evidence>
<organism evidence="11 12">
    <name type="scientific">Hymenobacter glacieicola</name>
    <dbReference type="NCBI Taxonomy" id="1562124"/>
    <lineage>
        <taxon>Bacteria</taxon>
        <taxon>Pseudomonadati</taxon>
        <taxon>Bacteroidota</taxon>
        <taxon>Cytophagia</taxon>
        <taxon>Cytophagales</taxon>
        <taxon>Hymenobacteraceae</taxon>
        <taxon>Hymenobacter</taxon>
    </lineage>
</organism>
<proteinExistence type="predicted"/>
<dbReference type="Proteomes" id="UP000601361">
    <property type="component" value="Unassembled WGS sequence"/>
</dbReference>
<keyword evidence="3" id="KW-0050">Antiport</keyword>
<evidence type="ECO:0000256" key="6">
    <source>
        <dbReference type="ARBA" id="ARBA00022989"/>
    </source>
</evidence>
<evidence type="ECO:0000256" key="2">
    <source>
        <dbReference type="ARBA" id="ARBA00022448"/>
    </source>
</evidence>
<feature type="transmembrane region" description="Helical" evidence="9">
    <location>
        <begin position="153"/>
        <end position="173"/>
    </location>
</feature>
<feature type="domain" description="Cation/H+ exchanger transmembrane" evidence="10">
    <location>
        <begin position="15"/>
        <end position="380"/>
    </location>
</feature>
<evidence type="ECO:0000256" key="8">
    <source>
        <dbReference type="ARBA" id="ARBA00023136"/>
    </source>
</evidence>
<keyword evidence="8 9" id="KW-0472">Membrane</keyword>
<feature type="transmembrane region" description="Helical" evidence="9">
    <location>
        <begin position="310"/>
        <end position="328"/>
    </location>
</feature>
<feature type="transmembrane region" description="Helical" evidence="9">
    <location>
        <begin position="127"/>
        <end position="146"/>
    </location>
</feature>
<reference evidence="12" key="1">
    <citation type="journal article" date="2019" name="Int. J. Syst. Evol. Microbiol.">
        <title>The Global Catalogue of Microorganisms (GCM) 10K type strain sequencing project: providing services to taxonomists for standard genome sequencing and annotation.</title>
        <authorList>
            <consortium name="The Broad Institute Genomics Platform"/>
            <consortium name="The Broad Institute Genome Sequencing Center for Infectious Disease"/>
            <person name="Wu L."/>
            <person name="Ma J."/>
        </authorList>
    </citation>
    <scope>NUCLEOTIDE SEQUENCE [LARGE SCALE GENOMIC DNA]</scope>
    <source>
        <strain evidence="12">CGMCC 1.12990</strain>
    </source>
</reference>
<evidence type="ECO:0000313" key="12">
    <source>
        <dbReference type="Proteomes" id="UP000601361"/>
    </source>
</evidence>
<dbReference type="InterPro" id="IPR038770">
    <property type="entry name" value="Na+/solute_symporter_sf"/>
</dbReference>
<evidence type="ECO:0000256" key="5">
    <source>
        <dbReference type="ARBA" id="ARBA00022692"/>
    </source>
</evidence>